<gene>
    <name evidence="12" type="ORF">CLV99_3736</name>
</gene>
<keyword evidence="3 7" id="KW-0963">Cytoplasm</keyword>
<dbReference type="Gene3D" id="3.90.226.10">
    <property type="entry name" value="2-enoyl-CoA Hydratase, Chain A, domain 1"/>
    <property type="match status" value="1"/>
</dbReference>
<evidence type="ECO:0000256" key="3">
    <source>
        <dbReference type="ARBA" id="ARBA00022490"/>
    </source>
</evidence>
<dbReference type="InterPro" id="IPR012393">
    <property type="entry name" value="Tricorn_protease"/>
</dbReference>
<dbReference type="InterPro" id="IPR029414">
    <property type="entry name" value="Tricorn_PDZ"/>
</dbReference>
<dbReference type="GO" id="GO:0006508">
    <property type="term" value="P:proteolysis"/>
    <property type="evidence" value="ECO:0007669"/>
    <property type="project" value="UniProtKB-UniRule"/>
</dbReference>
<dbReference type="AlphaFoldDB" id="A0A4R6WDH4"/>
<dbReference type="InterPro" id="IPR036034">
    <property type="entry name" value="PDZ_sf"/>
</dbReference>
<proteinExistence type="inferred from homology"/>
<evidence type="ECO:0000256" key="10">
    <source>
        <dbReference type="SAM" id="SignalP"/>
    </source>
</evidence>
<dbReference type="SUPFAM" id="SSF52096">
    <property type="entry name" value="ClpP/crotonase"/>
    <property type="match status" value="1"/>
</dbReference>
<dbReference type="SMART" id="SM00245">
    <property type="entry name" value="TSPc"/>
    <property type="match status" value="1"/>
</dbReference>
<dbReference type="SUPFAM" id="SSF69304">
    <property type="entry name" value="Tricorn protease N-terminal domain"/>
    <property type="match status" value="1"/>
</dbReference>
<dbReference type="GO" id="GO:0008236">
    <property type="term" value="F:serine-type peptidase activity"/>
    <property type="evidence" value="ECO:0007669"/>
    <property type="project" value="UniProtKB-UniRule"/>
</dbReference>
<comment type="caution">
    <text evidence="12">The sequence shown here is derived from an EMBL/GenBank/DDBJ whole genome shotgun (WGS) entry which is preliminary data.</text>
</comment>
<feature type="chain" id="PRO_5020424656" description="Tricorn protease homolog" evidence="10">
    <location>
        <begin position="24"/>
        <end position="1099"/>
    </location>
</feature>
<dbReference type="Proteomes" id="UP000295292">
    <property type="component" value="Unassembled WGS sequence"/>
</dbReference>
<dbReference type="PANTHER" id="PTHR43253">
    <property type="entry name" value="TRICORN PROTEASE HOMOLOG 2-RELATED"/>
    <property type="match status" value="1"/>
</dbReference>
<evidence type="ECO:0000259" key="11">
    <source>
        <dbReference type="SMART" id="SM00245"/>
    </source>
</evidence>
<evidence type="ECO:0000313" key="13">
    <source>
        <dbReference type="Proteomes" id="UP000295292"/>
    </source>
</evidence>
<dbReference type="Gene3D" id="2.120.10.60">
    <property type="entry name" value="Tricorn protease N-terminal domain"/>
    <property type="match status" value="1"/>
</dbReference>
<dbReference type="Gene3D" id="2.30.42.10">
    <property type="match status" value="1"/>
</dbReference>
<comment type="subcellular location">
    <subcellularLocation>
        <location evidence="1 7">Cytoplasm</location>
    </subcellularLocation>
</comment>
<feature type="region of interest" description="Disordered" evidence="9">
    <location>
        <begin position="547"/>
        <end position="590"/>
    </location>
</feature>
<keyword evidence="5 7" id="KW-0378">Hydrolase</keyword>
<dbReference type="InterPro" id="IPR005151">
    <property type="entry name" value="Tail-specific_protease"/>
</dbReference>
<feature type="domain" description="Tail specific protease" evidence="11">
    <location>
        <begin position="869"/>
        <end position="1056"/>
    </location>
</feature>
<keyword evidence="13" id="KW-1185">Reference proteome</keyword>
<feature type="active site" description="Charge relay system" evidence="8">
    <location>
        <position position="1045"/>
    </location>
</feature>
<evidence type="ECO:0000313" key="12">
    <source>
        <dbReference type="EMBL" id="TDQ76038.1"/>
    </source>
</evidence>
<name>A0A4R6WDH4_9SPHI</name>
<feature type="active site" description="Charge relay system" evidence="8">
    <location>
        <position position="763"/>
    </location>
</feature>
<feature type="active site" description="Nucleophile" evidence="8">
    <location>
        <position position="987"/>
    </location>
</feature>
<dbReference type="Gene3D" id="3.30.750.44">
    <property type="match status" value="1"/>
</dbReference>
<dbReference type="InterPro" id="IPR015943">
    <property type="entry name" value="WD40/YVTN_repeat-like_dom_sf"/>
</dbReference>
<keyword evidence="6 7" id="KW-0720">Serine protease</keyword>
<evidence type="ECO:0000256" key="4">
    <source>
        <dbReference type="ARBA" id="ARBA00022670"/>
    </source>
</evidence>
<feature type="signal peptide" evidence="10">
    <location>
        <begin position="1"/>
        <end position="23"/>
    </location>
</feature>
<dbReference type="InterPro" id="IPR029045">
    <property type="entry name" value="ClpP/crotonase-like_dom_sf"/>
</dbReference>
<sequence length="1099" mass="123601">MFKKVSNFLSVALTVGSLSAAHAQQETLLLRNPSISKTHVTFVYGGDIWVADKNGQNPRRLTTNPGVEMNPMFSPDGKQIAFTGNYDGNTDVYTIPVVGGEPKRITFHPAADVVRGWLSNDEVYFQTTREFQYSLGSRLYKTKLVAENATPLMMPEAYQGTPSEDGRYWAYIKNTDPTERDRVAFKRYRGGGMPSIWVFDTKTKNVEVIPGENCNDVKPVWLGSKIYFLSDRDKIVNIYSYDTKSKKVEKLTDYKDYDVRTLQGLGNELTFEYDGRVHILDLGTKNVNTLKIALAADPMFKRSRYVDLRAGIRNFDLSPTGQRALFESRGEIISVPKEKGDARNISNSVGSHERFPSWSPNGKWVSYLSDKNGKYQLVLRDQKAIDEPTYIDLGTGLFFFEPTWSPDSKKLFYNDAHLNLYYVDVASKKVVLVDSDKMASITGRTRNHFEPSWSFDSNWITYVKSLNNGVNAAFMYNLTTKQSHQITDGMSAVAQPTFSKDGKYLFFIASTNTGLTNSGLHMSAYERNPQFNVYAFILSKKTPSLFKNESDEETVKEEKIEEPKKEEKVAEKKDNKKKSSAKDEVKPPAKPVEKKLEVDFEDINSRIVALPLPAGYYRLDGSVENMLTYQRGSSIGAFDLIKMEDKALVDNARGFRISADGKKMMYTTGRDYFIVAAGQKPAPASGKLNIDDFKFEVDPAAEWKQVFNEVWAMQKEFFYVENMHGANWEAVKAKYEKFLPYVNHRSDLGYLLNEMMGELVVGHAYVYPGDQPSTPSVSTGALGADLEQVDGFYKINKIFTRLDWNPSFKAPLAEPGLNIKEGSYIVSVDGVKLTSDVSIYKLLENRVGKQVVLKINTKPSLQGAREVIVNPISFSSEMGLRSMDWVETNRKKVDQLSNGQIAYVYMPNTGQEGFTNFNRYYFSQMDKKALLIDERNNGGGSVADYVIDLLSRELIAGWGIRDGKSFTTPGNGIYGPKAMIINENAGSGGDMMPYMFRFKGLGKLVGRTTMGILVGISGYPPLLDGGSITSPNFGVYDLNGNYIIENEGVAPDIFVEQMPKDLLEGRDPQLERTVKLLLEEMKTYPYQQVRKPADPIRVN</sequence>
<dbReference type="PIRSF" id="PIRSF036421">
    <property type="entry name" value="Tricorn_protease"/>
    <property type="match status" value="1"/>
</dbReference>
<organism evidence="12 13">
    <name type="scientific">Sphingobacterium yanglingense</name>
    <dbReference type="NCBI Taxonomy" id="1437280"/>
    <lineage>
        <taxon>Bacteria</taxon>
        <taxon>Pseudomonadati</taxon>
        <taxon>Bacteroidota</taxon>
        <taxon>Sphingobacteriia</taxon>
        <taxon>Sphingobacteriales</taxon>
        <taxon>Sphingobacteriaceae</taxon>
        <taxon>Sphingobacterium</taxon>
    </lineage>
</organism>
<feature type="compositionally biased region" description="Basic and acidic residues" evidence="9">
    <location>
        <begin position="580"/>
        <end position="590"/>
    </location>
</feature>
<dbReference type="OrthoDB" id="9815657at2"/>
<dbReference type="RefSeq" id="WP_133585902.1">
    <property type="nucleotide sequence ID" value="NZ_SNYV01000016.1"/>
</dbReference>
<keyword evidence="4 7" id="KW-0645">Protease</keyword>
<evidence type="ECO:0000256" key="9">
    <source>
        <dbReference type="SAM" id="MobiDB-lite"/>
    </source>
</evidence>
<evidence type="ECO:0000256" key="5">
    <source>
        <dbReference type="ARBA" id="ARBA00022801"/>
    </source>
</evidence>
<reference evidence="12 13" key="1">
    <citation type="submission" date="2019-03" db="EMBL/GenBank/DDBJ databases">
        <title>Genomic Encyclopedia of Archaeal and Bacterial Type Strains, Phase II (KMG-II): from individual species to whole genera.</title>
        <authorList>
            <person name="Goeker M."/>
        </authorList>
    </citation>
    <scope>NUCLEOTIDE SEQUENCE [LARGE SCALE GENOMIC DNA]</scope>
    <source>
        <strain evidence="12 13">DSM 28353</strain>
    </source>
</reference>
<evidence type="ECO:0000256" key="8">
    <source>
        <dbReference type="PIRSR" id="PIRSR036421-1"/>
    </source>
</evidence>
<dbReference type="SUPFAM" id="SSF82171">
    <property type="entry name" value="DPP6 N-terminal domain-like"/>
    <property type="match status" value="1"/>
</dbReference>
<protein>
    <recommendedName>
        <fullName evidence="7">Tricorn protease homolog</fullName>
        <ecNumber evidence="7">3.4.21.-</ecNumber>
    </recommendedName>
</protein>
<dbReference type="GO" id="GO:0005737">
    <property type="term" value="C:cytoplasm"/>
    <property type="evidence" value="ECO:0007669"/>
    <property type="project" value="UniProtKB-SubCell"/>
</dbReference>
<dbReference type="Pfam" id="PF14684">
    <property type="entry name" value="Tricorn_C1"/>
    <property type="match status" value="1"/>
</dbReference>
<evidence type="ECO:0000256" key="2">
    <source>
        <dbReference type="ARBA" id="ARBA00008524"/>
    </source>
</evidence>
<dbReference type="Pfam" id="PF26549">
    <property type="entry name" value="Tricorn_N"/>
    <property type="match status" value="1"/>
</dbReference>
<dbReference type="Gene3D" id="2.130.10.10">
    <property type="entry name" value="YVTN repeat-like/Quinoprotein amine dehydrogenase"/>
    <property type="match status" value="1"/>
</dbReference>
<dbReference type="SUPFAM" id="SSF50156">
    <property type="entry name" value="PDZ domain-like"/>
    <property type="match status" value="1"/>
</dbReference>
<comment type="similarity">
    <text evidence="2 7">Belongs to the peptidase S41B family.</text>
</comment>
<dbReference type="Pfam" id="PF14685">
    <property type="entry name" value="PDZ_Tricorn"/>
    <property type="match status" value="1"/>
</dbReference>
<accession>A0A4R6WDH4</accession>
<dbReference type="InterPro" id="IPR028204">
    <property type="entry name" value="Tricorn_C1"/>
</dbReference>
<dbReference type="EMBL" id="SNYV01000016">
    <property type="protein sequence ID" value="TDQ76038.1"/>
    <property type="molecule type" value="Genomic_DNA"/>
</dbReference>
<evidence type="ECO:0000256" key="6">
    <source>
        <dbReference type="ARBA" id="ARBA00022825"/>
    </source>
</evidence>
<dbReference type="EC" id="3.4.21.-" evidence="7"/>
<feature type="compositionally biased region" description="Basic and acidic residues" evidence="9">
    <location>
        <begin position="556"/>
        <end position="574"/>
    </location>
</feature>
<comment type="function">
    <text evidence="7">Degrades oligopeptides.</text>
</comment>
<dbReference type="CDD" id="cd07562">
    <property type="entry name" value="Peptidase_S41_TRI"/>
    <property type="match status" value="1"/>
</dbReference>
<evidence type="ECO:0000256" key="7">
    <source>
        <dbReference type="PIRNR" id="PIRNR036421"/>
    </source>
</evidence>
<evidence type="ECO:0000256" key="1">
    <source>
        <dbReference type="ARBA" id="ARBA00004496"/>
    </source>
</evidence>
<dbReference type="Pfam" id="PF03572">
    <property type="entry name" value="Peptidase_S41"/>
    <property type="match status" value="1"/>
</dbReference>
<dbReference type="PANTHER" id="PTHR43253:SF1">
    <property type="entry name" value="TRICORN PROTEASE HOMOLOG 2-RELATED"/>
    <property type="match status" value="1"/>
</dbReference>
<keyword evidence="10" id="KW-0732">Signal</keyword>
<dbReference type="Pfam" id="PF26550">
    <property type="entry name" value="Tricorn_2nd"/>
    <property type="match status" value="1"/>
</dbReference>